<evidence type="ECO:0000256" key="2">
    <source>
        <dbReference type="ARBA" id="ARBA00022801"/>
    </source>
</evidence>
<dbReference type="InterPro" id="IPR019819">
    <property type="entry name" value="Carboxylesterase_B_CS"/>
</dbReference>
<feature type="non-terminal residue" evidence="4">
    <location>
        <position position="78"/>
    </location>
</feature>
<organism evidence="4 5">
    <name type="scientific">Blyttiomyces helicus</name>
    <dbReference type="NCBI Taxonomy" id="388810"/>
    <lineage>
        <taxon>Eukaryota</taxon>
        <taxon>Fungi</taxon>
        <taxon>Fungi incertae sedis</taxon>
        <taxon>Chytridiomycota</taxon>
        <taxon>Chytridiomycota incertae sedis</taxon>
        <taxon>Chytridiomycetes</taxon>
        <taxon>Chytridiomycetes incertae sedis</taxon>
        <taxon>Blyttiomyces</taxon>
    </lineage>
</organism>
<protein>
    <submittedName>
        <fullName evidence="4">Carboxylesterase</fullName>
    </submittedName>
</protein>
<dbReference type="PROSITE" id="PS00941">
    <property type="entry name" value="CARBOXYLESTERASE_B_2"/>
    <property type="match status" value="1"/>
</dbReference>
<name>A0A4P9WUH5_9FUNG</name>
<dbReference type="Pfam" id="PF00135">
    <property type="entry name" value="COesterase"/>
    <property type="match status" value="1"/>
</dbReference>
<dbReference type="SUPFAM" id="SSF53474">
    <property type="entry name" value="alpha/beta-Hydrolases"/>
    <property type="match status" value="1"/>
</dbReference>
<dbReference type="Proteomes" id="UP000269721">
    <property type="component" value="Unassembled WGS sequence"/>
</dbReference>
<accession>A0A4P9WUH5</accession>
<evidence type="ECO:0000313" key="5">
    <source>
        <dbReference type="Proteomes" id="UP000269721"/>
    </source>
</evidence>
<keyword evidence="2" id="KW-0378">Hydrolase</keyword>
<keyword evidence="5" id="KW-1185">Reference proteome</keyword>
<dbReference type="OrthoDB" id="2134434at2759"/>
<dbReference type="Gene3D" id="3.40.50.1820">
    <property type="entry name" value="alpha/beta hydrolase"/>
    <property type="match status" value="1"/>
</dbReference>
<dbReference type="InterPro" id="IPR029058">
    <property type="entry name" value="AB_hydrolase_fold"/>
</dbReference>
<evidence type="ECO:0000259" key="3">
    <source>
        <dbReference type="Pfam" id="PF00135"/>
    </source>
</evidence>
<dbReference type="GO" id="GO:0016787">
    <property type="term" value="F:hydrolase activity"/>
    <property type="evidence" value="ECO:0007669"/>
    <property type="project" value="UniProtKB-KW"/>
</dbReference>
<gene>
    <name evidence="4" type="ORF">BDK51DRAFT_2245</name>
</gene>
<proteinExistence type="inferred from homology"/>
<dbReference type="AlphaFoldDB" id="A0A4P9WUH5"/>
<evidence type="ECO:0000256" key="1">
    <source>
        <dbReference type="ARBA" id="ARBA00005964"/>
    </source>
</evidence>
<evidence type="ECO:0000313" key="4">
    <source>
        <dbReference type="EMBL" id="RKO94756.1"/>
    </source>
</evidence>
<comment type="similarity">
    <text evidence="1">Belongs to the type-B carboxylesterase/lipase family.</text>
</comment>
<dbReference type="PANTHER" id="PTHR43142">
    <property type="entry name" value="CARBOXYLIC ESTER HYDROLASE"/>
    <property type="match status" value="1"/>
</dbReference>
<dbReference type="InterPro" id="IPR002018">
    <property type="entry name" value="CarbesteraseB"/>
</dbReference>
<sequence length="78" mass="8568">YEGIPYAQPPVGPLRWRPPVPFLTPYPNGTFNASAPGAQCPQVQSPFSPTFPQSEDCLFLNVYTPAASHKGLLPVRVW</sequence>
<feature type="non-terminal residue" evidence="4">
    <location>
        <position position="1"/>
    </location>
</feature>
<feature type="domain" description="Carboxylesterase type B" evidence="3">
    <location>
        <begin position="1"/>
        <end position="78"/>
    </location>
</feature>
<dbReference type="PANTHER" id="PTHR43142:SF1">
    <property type="entry name" value="CARBOXYLIC ESTER HYDROLASE"/>
    <property type="match status" value="1"/>
</dbReference>
<reference evidence="5" key="1">
    <citation type="journal article" date="2018" name="Nat. Microbiol.">
        <title>Leveraging single-cell genomics to expand the fungal tree of life.</title>
        <authorList>
            <person name="Ahrendt S.R."/>
            <person name="Quandt C.A."/>
            <person name="Ciobanu D."/>
            <person name="Clum A."/>
            <person name="Salamov A."/>
            <person name="Andreopoulos B."/>
            <person name="Cheng J.F."/>
            <person name="Woyke T."/>
            <person name="Pelin A."/>
            <person name="Henrissat B."/>
            <person name="Reynolds N.K."/>
            <person name="Benny G.L."/>
            <person name="Smith M.E."/>
            <person name="James T.Y."/>
            <person name="Grigoriev I.V."/>
        </authorList>
    </citation>
    <scope>NUCLEOTIDE SEQUENCE [LARGE SCALE GENOMIC DNA]</scope>
</reference>
<dbReference type="EMBL" id="KZ993825">
    <property type="protein sequence ID" value="RKO94756.1"/>
    <property type="molecule type" value="Genomic_DNA"/>
</dbReference>